<dbReference type="InterPro" id="IPR019099">
    <property type="entry name" value="Uncharacterised_PGPGW_TM"/>
</dbReference>
<comment type="caution">
    <text evidence="3">The sequence shown here is derived from an EMBL/GenBank/DDBJ whole genome shotgun (WGS) entry which is preliminary data.</text>
</comment>
<feature type="transmembrane region" description="Helical" evidence="1">
    <location>
        <begin position="31"/>
        <end position="48"/>
    </location>
</feature>
<dbReference type="Pfam" id="PF09656">
    <property type="entry name" value="PGPGW"/>
    <property type="match status" value="1"/>
</dbReference>
<organism evidence="3">
    <name type="scientific">Streptantibioticus silvisoli</name>
    <dbReference type="NCBI Taxonomy" id="2705255"/>
    <lineage>
        <taxon>Bacteria</taxon>
        <taxon>Bacillati</taxon>
        <taxon>Actinomycetota</taxon>
        <taxon>Actinomycetes</taxon>
        <taxon>Kitasatosporales</taxon>
        <taxon>Streptomycetaceae</taxon>
        <taxon>Streptantibioticus</taxon>
    </lineage>
</organism>
<feature type="transmembrane region" description="Helical" evidence="1">
    <location>
        <begin position="98"/>
        <end position="119"/>
    </location>
</feature>
<gene>
    <name evidence="2" type="ORF">POF43_002270</name>
    <name evidence="3" type="ORF">POF50_002045</name>
</gene>
<dbReference type="AlphaFoldDB" id="A0AA90GUE8"/>
<proteinExistence type="predicted"/>
<name>A0AA90GUE8_9ACTN</name>
<keyword evidence="1" id="KW-0472">Membrane</keyword>
<accession>A0AA90GUE8</accession>
<protein>
    <submittedName>
        <fullName evidence="3">PGPGW domain-containing protein</fullName>
    </submittedName>
</protein>
<feature type="transmembrane region" description="Helical" evidence="1">
    <location>
        <begin position="7"/>
        <end position="25"/>
    </location>
</feature>
<dbReference type="EMBL" id="JABXJJ020000002">
    <property type="protein sequence ID" value="MDI5968139.1"/>
    <property type="molecule type" value="Genomic_DNA"/>
</dbReference>
<dbReference type="RefSeq" id="WP_271318907.1">
    <property type="nucleotide sequence ID" value="NZ_JAAGKO020000002.1"/>
</dbReference>
<evidence type="ECO:0000313" key="3">
    <source>
        <dbReference type="EMBL" id="MDI5968139.1"/>
    </source>
</evidence>
<feature type="transmembrane region" description="Helical" evidence="1">
    <location>
        <begin position="69"/>
        <end position="92"/>
    </location>
</feature>
<dbReference type="EMBL" id="JAAGKO020000002">
    <property type="protein sequence ID" value="MDI5961558.1"/>
    <property type="molecule type" value="Genomic_DNA"/>
</dbReference>
<dbReference type="Proteomes" id="UP001156398">
    <property type="component" value="Unassembled WGS sequence"/>
</dbReference>
<evidence type="ECO:0000256" key="1">
    <source>
        <dbReference type="SAM" id="Phobius"/>
    </source>
</evidence>
<sequence length="135" mass="13865">MDPLQRIVRTVAGSLLLALGVVLLVLPGPGLLLVLAGLVVLSPVFPRLERHLAPVRRRALRAARESVSSPSRIAGSVAVGAALVAGGVVWTVDPGLPLGGWPTGSGLILSGVVLLGLLVHSRRQVRAADGRTGED</sequence>
<keyword evidence="1" id="KW-0812">Transmembrane</keyword>
<evidence type="ECO:0000313" key="4">
    <source>
        <dbReference type="Proteomes" id="UP001156398"/>
    </source>
</evidence>
<reference evidence="3 4" key="1">
    <citation type="submission" date="2023-05" db="EMBL/GenBank/DDBJ databases">
        <title>Streptantibioticus silvisoli sp. nov., acidotolerant actinomycetes 1 from pine litter.</title>
        <authorList>
            <person name="Swiecimska M."/>
            <person name="Golinska P."/>
            <person name="Sangal V."/>
            <person name="Wachnowicz B."/>
            <person name="Goodfellow M."/>
        </authorList>
    </citation>
    <scope>NUCLEOTIDE SEQUENCE</scope>
    <source>
        <strain evidence="3">SL13</strain>
        <strain evidence="2 4">SL54</strain>
    </source>
</reference>
<keyword evidence="4" id="KW-1185">Reference proteome</keyword>
<evidence type="ECO:0000313" key="2">
    <source>
        <dbReference type="EMBL" id="MDI5961558.1"/>
    </source>
</evidence>
<keyword evidence="1" id="KW-1133">Transmembrane helix</keyword>